<protein>
    <submittedName>
        <fullName evidence="9">Iron ABC transporter permease</fullName>
    </submittedName>
</protein>
<evidence type="ECO:0000256" key="3">
    <source>
        <dbReference type="ARBA" id="ARBA00022448"/>
    </source>
</evidence>
<dbReference type="SUPFAM" id="SSF81345">
    <property type="entry name" value="ABC transporter involved in vitamin B12 uptake, BtuC"/>
    <property type="match status" value="1"/>
</dbReference>
<dbReference type="FunFam" id="1.10.3470.10:FF:000001">
    <property type="entry name" value="Vitamin B12 ABC transporter permease BtuC"/>
    <property type="match status" value="1"/>
</dbReference>
<feature type="transmembrane region" description="Helical" evidence="8">
    <location>
        <begin position="165"/>
        <end position="187"/>
    </location>
</feature>
<keyword evidence="5 8" id="KW-0812">Transmembrane</keyword>
<feature type="transmembrane region" description="Helical" evidence="8">
    <location>
        <begin position="134"/>
        <end position="153"/>
    </location>
</feature>
<evidence type="ECO:0000256" key="7">
    <source>
        <dbReference type="ARBA" id="ARBA00023136"/>
    </source>
</evidence>
<name>A0A927JD40_9ACTN</name>
<proteinExistence type="inferred from homology"/>
<feature type="transmembrane region" description="Helical" evidence="8">
    <location>
        <begin position="105"/>
        <end position="127"/>
    </location>
</feature>
<comment type="similarity">
    <text evidence="2">Belongs to the binding-protein-dependent transport system permease family. FecCD subfamily.</text>
</comment>
<evidence type="ECO:0000256" key="4">
    <source>
        <dbReference type="ARBA" id="ARBA00022475"/>
    </source>
</evidence>
<feature type="transmembrane region" description="Helical" evidence="8">
    <location>
        <begin position="252"/>
        <end position="281"/>
    </location>
</feature>
<evidence type="ECO:0000313" key="9">
    <source>
        <dbReference type="EMBL" id="MBD8507129.1"/>
    </source>
</evidence>
<keyword evidence="7 8" id="KW-0472">Membrane</keyword>
<dbReference type="PANTHER" id="PTHR30472:SF1">
    <property type="entry name" value="FE(3+) DICITRATE TRANSPORT SYSTEM PERMEASE PROTEIN FECC-RELATED"/>
    <property type="match status" value="1"/>
</dbReference>
<dbReference type="GO" id="GO:0005886">
    <property type="term" value="C:plasma membrane"/>
    <property type="evidence" value="ECO:0007669"/>
    <property type="project" value="UniProtKB-SubCell"/>
</dbReference>
<feature type="transmembrane region" description="Helical" evidence="8">
    <location>
        <begin position="25"/>
        <end position="45"/>
    </location>
</feature>
<comment type="caution">
    <text evidence="9">The sequence shown here is derived from an EMBL/GenBank/DDBJ whole genome shotgun (WGS) entry which is preliminary data.</text>
</comment>
<dbReference type="Proteomes" id="UP000642993">
    <property type="component" value="Unassembled WGS sequence"/>
</dbReference>
<keyword evidence="3" id="KW-0813">Transport</keyword>
<evidence type="ECO:0000256" key="2">
    <source>
        <dbReference type="ARBA" id="ARBA00007935"/>
    </source>
</evidence>
<feature type="transmembrane region" description="Helical" evidence="8">
    <location>
        <begin position="323"/>
        <end position="342"/>
    </location>
</feature>
<keyword evidence="4" id="KW-1003">Cell membrane</keyword>
<keyword evidence="10" id="KW-1185">Reference proteome</keyword>
<dbReference type="GO" id="GO:0033214">
    <property type="term" value="P:siderophore-iron import into cell"/>
    <property type="evidence" value="ECO:0007669"/>
    <property type="project" value="TreeGrafter"/>
</dbReference>
<evidence type="ECO:0000256" key="8">
    <source>
        <dbReference type="SAM" id="Phobius"/>
    </source>
</evidence>
<evidence type="ECO:0000256" key="6">
    <source>
        <dbReference type="ARBA" id="ARBA00022989"/>
    </source>
</evidence>
<dbReference type="AlphaFoldDB" id="A0A927JD40"/>
<dbReference type="CDD" id="cd06550">
    <property type="entry name" value="TM_ABC_iron-siderophores_like"/>
    <property type="match status" value="1"/>
</dbReference>
<dbReference type="EMBL" id="JACYWE010000006">
    <property type="protein sequence ID" value="MBD8507129.1"/>
    <property type="molecule type" value="Genomic_DNA"/>
</dbReference>
<evidence type="ECO:0000256" key="1">
    <source>
        <dbReference type="ARBA" id="ARBA00004651"/>
    </source>
</evidence>
<feature type="transmembrane region" description="Helical" evidence="8">
    <location>
        <begin position="293"/>
        <end position="311"/>
    </location>
</feature>
<dbReference type="InterPro" id="IPR037294">
    <property type="entry name" value="ABC_BtuC-like"/>
</dbReference>
<dbReference type="Pfam" id="PF01032">
    <property type="entry name" value="FecCD"/>
    <property type="match status" value="1"/>
</dbReference>
<accession>A0A927JD40</accession>
<sequence length="350" mass="34968">MAIQGAAITGQRPAAPRTVAPQRHAMVLSLAAGLLVLVSVVSLLVGPHPLSPQQVAGALLDYQGTTVDRIVAHIRLPRLVTGLLAGLALGGAGAIMQGLTRNPLAGPGVLGINAGAALGAVIAIGVLGISSVTGYIWFALAGAALVATLVYLLGAMGRGGATPFALVLTGAAVSALAASITSAISLLDRSAFQDFRFWVVGSLTRADLDSAVAILPFILAGAVLALTAGRTLDAVALGDDMARSLGTRLARARILCAVAVVLLAGSATAIAGPIAFVGLVVPHLARALVGTGYRAVTALSMLLAPIVLIAADAGGRLLVAPQELQVGIVTGLLGAPFFLVLVGRRRMAAL</sequence>
<keyword evidence="6 8" id="KW-1133">Transmembrane helix</keyword>
<dbReference type="RefSeq" id="WP_192039574.1">
    <property type="nucleotide sequence ID" value="NZ_JACYWE010000006.1"/>
</dbReference>
<dbReference type="Gene3D" id="1.10.3470.10">
    <property type="entry name" value="ABC transporter involved in vitamin B12 uptake, BtuC"/>
    <property type="match status" value="1"/>
</dbReference>
<comment type="subcellular location">
    <subcellularLocation>
        <location evidence="1">Cell membrane</location>
        <topology evidence="1">Multi-pass membrane protein</topology>
    </subcellularLocation>
</comment>
<dbReference type="InterPro" id="IPR000522">
    <property type="entry name" value="ABC_transptr_permease_BtuC"/>
</dbReference>
<organism evidence="9 10">
    <name type="scientific">Lolliginicoccus lacisalsi</name>
    <dbReference type="NCBI Taxonomy" id="2742202"/>
    <lineage>
        <taxon>Bacteria</taxon>
        <taxon>Bacillati</taxon>
        <taxon>Actinomycetota</taxon>
        <taxon>Actinomycetes</taxon>
        <taxon>Mycobacteriales</taxon>
        <taxon>Hoyosellaceae</taxon>
        <taxon>Lolliginicoccus</taxon>
    </lineage>
</organism>
<reference evidence="9" key="1">
    <citation type="submission" date="2020-09" db="EMBL/GenBank/DDBJ databases">
        <title>Hoyosella lacisalsi sp. nov., a halotolerant actinobacterium isolated from soil of Lake Gudzhirganskoe.</title>
        <authorList>
            <person name="Yang Q."/>
            <person name="Guo P.Y."/>
            <person name="Liu S.W."/>
            <person name="Li F.N."/>
            <person name="Sun C.H."/>
        </authorList>
    </citation>
    <scope>NUCLEOTIDE SEQUENCE</scope>
    <source>
        <strain evidence="9">G463</strain>
    </source>
</reference>
<dbReference type="GO" id="GO:0022857">
    <property type="term" value="F:transmembrane transporter activity"/>
    <property type="evidence" value="ECO:0007669"/>
    <property type="project" value="InterPro"/>
</dbReference>
<feature type="transmembrane region" description="Helical" evidence="8">
    <location>
        <begin position="208"/>
        <end position="232"/>
    </location>
</feature>
<evidence type="ECO:0000313" key="10">
    <source>
        <dbReference type="Proteomes" id="UP000642993"/>
    </source>
</evidence>
<feature type="transmembrane region" description="Helical" evidence="8">
    <location>
        <begin position="79"/>
        <end position="99"/>
    </location>
</feature>
<dbReference type="PANTHER" id="PTHR30472">
    <property type="entry name" value="FERRIC ENTEROBACTIN TRANSPORT SYSTEM PERMEASE PROTEIN"/>
    <property type="match status" value="1"/>
</dbReference>
<evidence type="ECO:0000256" key="5">
    <source>
        <dbReference type="ARBA" id="ARBA00022692"/>
    </source>
</evidence>
<gene>
    <name evidence="9" type="ORF">HT102_11575</name>
</gene>